<feature type="domain" description="Histidine kinase/HSP90-like ATPase" evidence="2">
    <location>
        <begin position="19"/>
        <end position="131"/>
    </location>
</feature>
<dbReference type="InterPro" id="IPR050267">
    <property type="entry name" value="Anti-sigma-factor_SerPK"/>
</dbReference>
<protein>
    <submittedName>
        <fullName evidence="3">ATP-binding protein</fullName>
    </submittedName>
</protein>
<organism evidence="3">
    <name type="scientific">Streptomyces sp. R08</name>
    <dbReference type="NCBI Taxonomy" id="3238624"/>
    <lineage>
        <taxon>Bacteria</taxon>
        <taxon>Bacillati</taxon>
        <taxon>Actinomycetota</taxon>
        <taxon>Actinomycetes</taxon>
        <taxon>Kitasatosporales</taxon>
        <taxon>Streptomycetaceae</taxon>
        <taxon>Streptomyces</taxon>
    </lineage>
</organism>
<keyword evidence="3" id="KW-0067">ATP-binding</keyword>
<keyword evidence="3" id="KW-0547">Nucleotide-binding</keyword>
<dbReference type="AlphaFoldDB" id="A0AB39MFM7"/>
<reference evidence="3" key="1">
    <citation type="submission" date="2024-07" db="EMBL/GenBank/DDBJ databases">
        <authorList>
            <person name="Yu S.T."/>
        </authorList>
    </citation>
    <scope>NUCLEOTIDE SEQUENCE</scope>
    <source>
        <strain evidence="3">R08</strain>
    </source>
</reference>
<dbReference type="GO" id="GO:0004674">
    <property type="term" value="F:protein serine/threonine kinase activity"/>
    <property type="evidence" value="ECO:0007669"/>
    <property type="project" value="UniProtKB-KW"/>
</dbReference>
<dbReference type="RefSeq" id="WP_352284231.1">
    <property type="nucleotide sequence ID" value="NZ_CP163431.1"/>
</dbReference>
<evidence type="ECO:0000313" key="3">
    <source>
        <dbReference type="EMBL" id="XDQ04948.1"/>
    </source>
</evidence>
<dbReference type="EMBL" id="CP163431">
    <property type="protein sequence ID" value="XDQ04948.1"/>
    <property type="molecule type" value="Genomic_DNA"/>
</dbReference>
<gene>
    <name evidence="3" type="ORF">AB5J58_34485</name>
</gene>
<evidence type="ECO:0000259" key="2">
    <source>
        <dbReference type="Pfam" id="PF13581"/>
    </source>
</evidence>
<dbReference type="CDD" id="cd16936">
    <property type="entry name" value="HATPase_RsbW-like"/>
    <property type="match status" value="1"/>
</dbReference>
<dbReference type="Gene3D" id="3.30.565.10">
    <property type="entry name" value="Histidine kinase-like ATPase, C-terminal domain"/>
    <property type="match status" value="1"/>
</dbReference>
<dbReference type="Pfam" id="PF13581">
    <property type="entry name" value="HATPase_c_2"/>
    <property type="match status" value="1"/>
</dbReference>
<keyword evidence="1" id="KW-0723">Serine/threonine-protein kinase</keyword>
<accession>A0AB39MFM7</accession>
<dbReference type="SUPFAM" id="SSF55874">
    <property type="entry name" value="ATPase domain of HSP90 chaperone/DNA topoisomerase II/histidine kinase"/>
    <property type="match status" value="1"/>
</dbReference>
<dbReference type="GO" id="GO:0005524">
    <property type="term" value="F:ATP binding"/>
    <property type="evidence" value="ECO:0007669"/>
    <property type="project" value="UniProtKB-KW"/>
</dbReference>
<keyword evidence="1" id="KW-0808">Transferase</keyword>
<name>A0AB39MFM7_9ACTN</name>
<dbReference type="PANTHER" id="PTHR35526:SF3">
    <property type="entry name" value="ANTI-SIGMA-F FACTOR RSBW"/>
    <property type="match status" value="1"/>
</dbReference>
<sequence length="139" mass="15695">MNEQPQRSHTREAFYRRDRRSVALARTFTRNTLADWEITARTDDVLLCVSELTTNAVLHGAPPGRGLALRLRIHLDGVLRVEVHDSGTIELRRIRTPYRSLDAENGRGLMLVAALADKWGVGERVPGKVVWCEFAVDYG</sequence>
<dbReference type="PANTHER" id="PTHR35526">
    <property type="entry name" value="ANTI-SIGMA-F FACTOR RSBW-RELATED"/>
    <property type="match status" value="1"/>
</dbReference>
<dbReference type="InterPro" id="IPR003594">
    <property type="entry name" value="HATPase_dom"/>
</dbReference>
<proteinExistence type="predicted"/>
<evidence type="ECO:0000256" key="1">
    <source>
        <dbReference type="ARBA" id="ARBA00022527"/>
    </source>
</evidence>
<dbReference type="InterPro" id="IPR036890">
    <property type="entry name" value="HATPase_C_sf"/>
</dbReference>
<keyword evidence="1" id="KW-0418">Kinase</keyword>